<sequence length="56" mass="6306">MNERDHVIWHVRCHPDTSPDAYRHILDLAAEFTPTAQPLPPTALVAQLRGASRVFS</sequence>
<reference evidence="1" key="1">
    <citation type="submission" date="2024-05" db="EMBL/GenBank/DDBJ databases">
        <title>Whole genome shotgun sequence of Streptomyces hydrogenans NBRC 13475.</title>
        <authorList>
            <person name="Komaki H."/>
            <person name="Tamura T."/>
        </authorList>
    </citation>
    <scope>NUCLEOTIDE SEQUENCE</scope>
    <source>
        <strain evidence="1">NBRC 13475</strain>
    </source>
</reference>
<proteinExistence type="predicted"/>
<protein>
    <submittedName>
        <fullName evidence="1">Uncharacterized protein</fullName>
    </submittedName>
</protein>
<keyword evidence="2" id="KW-1185">Reference proteome</keyword>
<dbReference type="Proteomes" id="UP001052739">
    <property type="component" value="Unassembled WGS sequence"/>
</dbReference>
<organism evidence="1 2">
    <name type="scientific">Streptomyces hydrogenans</name>
    <dbReference type="NCBI Taxonomy" id="1873719"/>
    <lineage>
        <taxon>Bacteria</taxon>
        <taxon>Bacillati</taxon>
        <taxon>Actinomycetota</taxon>
        <taxon>Actinomycetes</taxon>
        <taxon>Kitasatosporales</taxon>
        <taxon>Streptomycetaceae</taxon>
        <taxon>Streptomyces</taxon>
    </lineage>
</organism>
<gene>
    <name evidence="1" type="ORF">Shyd_86900</name>
</gene>
<evidence type="ECO:0000313" key="1">
    <source>
        <dbReference type="EMBL" id="GHI27319.1"/>
    </source>
</evidence>
<comment type="caution">
    <text evidence="1">The sequence shown here is derived from an EMBL/GenBank/DDBJ whole genome shotgun (WGS) entry which is preliminary data.</text>
</comment>
<accession>A0ABQ3PQP4</accession>
<dbReference type="EMBL" id="BNDW01000117">
    <property type="protein sequence ID" value="GHI27319.1"/>
    <property type="molecule type" value="Genomic_DNA"/>
</dbReference>
<name>A0ABQ3PQP4_9ACTN</name>
<dbReference type="RefSeq" id="WP_190226531.1">
    <property type="nucleotide sequence ID" value="NZ_BNBS01000208.1"/>
</dbReference>
<evidence type="ECO:0000313" key="2">
    <source>
        <dbReference type="Proteomes" id="UP001052739"/>
    </source>
</evidence>